<dbReference type="EMBL" id="GGFL01014116">
    <property type="protein sequence ID" value="MBW78294.1"/>
    <property type="molecule type" value="Transcribed_RNA"/>
</dbReference>
<keyword evidence="1" id="KW-1133">Transmembrane helix</keyword>
<evidence type="ECO:0000313" key="2">
    <source>
        <dbReference type="EMBL" id="MBW78294.1"/>
    </source>
</evidence>
<organism evidence="2">
    <name type="scientific">Anopheles darlingi</name>
    <name type="common">Mosquito</name>
    <dbReference type="NCBI Taxonomy" id="43151"/>
    <lineage>
        <taxon>Eukaryota</taxon>
        <taxon>Metazoa</taxon>
        <taxon>Ecdysozoa</taxon>
        <taxon>Arthropoda</taxon>
        <taxon>Hexapoda</taxon>
        <taxon>Insecta</taxon>
        <taxon>Pterygota</taxon>
        <taxon>Neoptera</taxon>
        <taxon>Endopterygota</taxon>
        <taxon>Diptera</taxon>
        <taxon>Nematocera</taxon>
        <taxon>Culicoidea</taxon>
        <taxon>Culicidae</taxon>
        <taxon>Anophelinae</taxon>
        <taxon>Anopheles</taxon>
    </lineage>
</organism>
<keyword evidence="1" id="KW-0472">Membrane</keyword>
<protein>
    <submittedName>
        <fullName evidence="2">Uncharacterized protein</fullName>
    </submittedName>
</protein>
<sequence>MILSPFLLYLVPFRFVLTEEYRVALQMQTPETISFLVWFLKCSILCSILFLITIRILITLLHEEDSQSFCTFTKTLMRSYFFFHSSLSFGNG</sequence>
<accession>A0A2M4DL62</accession>
<keyword evidence="1" id="KW-0812">Transmembrane</keyword>
<name>A0A2M4DL62_ANODA</name>
<feature type="transmembrane region" description="Helical" evidence="1">
    <location>
        <begin position="34"/>
        <end position="58"/>
    </location>
</feature>
<reference evidence="2" key="1">
    <citation type="submission" date="2018-01" db="EMBL/GenBank/DDBJ databases">
        <title>An insight into the sialome of Amazonian anophelines.</title>
        <authorList>
            <person name="Ribeiro J.M."/>
            <person name="Scarpassa V."/>
            <person name="Calvo E."/>
        </authorList>
    </citation>
    <scope>NUCLEOTIDE SEQUENCE</scope>
</reference>
<proteinExistence type="predicted"/>
<dbReference type="AlphaFoldDB" id="A0A2M4DL62"/>
<evidence type="ECO:0000256" key="1">
    <source>
        <dbReference type="SAM" id="Phobius"/>
    </source>
</evidence>